<name>A0A9N9D9K3_FUNMO</name>
<organism evidence="2 3">
    <name type="scientific">Funneliformis mosseae</name>
    <name type="common">Endomycorrhizal fungus</name>
    <name type="synonym">Glomus mosseae</name>
    <dbReference type="NCBI Taxonomy" id="27381"/>
    <lineage>
        <taxon>Eukaryota</taxon>
        <taxon>Fungi</taxon>
        <taxon>Fungi incertae sedis</taxon>
        <taxon>Mucoromycota</taxon>
        <taxon>Glomeromycotina</taxon>
        <taxon>Glomeromycetes</taxon>
        <taxon>Glomerales</taxon>
        <taxon>Glomeraceae</taxon>
        <taxon>Funneliformis</taxon>
    </lineage>
</organism>
<protein>
    <submittedName>
        <fullName evidence="2">4790_t:CDS:1</fullName>
    </submittedName>
</protein>
<dbReference type="Proteomes" id="UP000789375">
    <property type="component" value="Unassembled WGS sequence"/>
</dbReference>
<evidence type="ECO:0000313" key="3">
    <source>
        <dbReference type="Proteomes" id="UP000789375"/>
    </source>
</evidence>
<accession>A0A9N9D9K3</accession>
<dbReference type="EMBL" id="CAJVPP010003536">
    <property type="protein sequence ID" value="CAG8631917.1"/>
    <property type="molecule type" value="Genomic_DNA"/>
</dbReference>
<feature type="region of interest" description="Disordered" evidence="1">
    <location>
        <begin position="162"/>
        <end position="183"/>
    </location>
</feature>
<reference evidence="2" key="1">
    <citation type="submission" date="2021-06" db="EMBL/GenBank/DDBJ databases">
        <authorList>
            <person name="Kallberg Y."/>
            <person name="Tangrot J."/>
            <person name="Rosling A."/>
        </authorList>
    </citation>
    <scope>NUCLEOTIDE SEQUENCE</scope>
    <source>
        <strain evidence="2">87-6 pot B 2015</strain>
    </source>
</reference>
<comment type="caution">
    <text evidence="2">The sequence shown here is derived from an EMBL/GenBank/DDBJ whole genome shotgun (WGS) entry which is preliminary data.</text>
</comment>
<keyword evidence="3" id="KW-1185">Reference proteome</keyword>
<dbReference type="AlphaFoldDB" id="A0A9N9D9K3"/>
<sequence>MAKQSTEKMDETIIKGLSKAVQKPTLWAGGQEDYIWTLSTDINHYFLGRDMPPLHTLYQPPYQESDSREAGDISYTEVEISAQFDKEEGNERKMSTNRDKSDIFTSKQQTDEIYDRGISSINTKTASINISDGSQYITTGGGSVKGETDANIQAECESHESMLQMSEGNGNDVSHTSNRNSQKSPMVVEMIAHETDRQLIASMLKIEFDERLKCYNYELKEIREFGFTHIIIVGMLQFGPMFIDCYGRIFNLDTMTGVLWKVGNSLEEAAMEPFSIKTAWIVEEDGTIDDFEFDPTNSQVFEDQKIPKVEKAKKK</sequence>
<gene>
    <name evidence="2" type="ORF">FMOSSE_LOCUS10531</name>
</gene>
<evidence type="ECO:0000313" key="2">
    <source>
        <dbReference type="EMBL" id="CAG8631917.1"/>
    </source>
</evidence>
<proteinExistence type="predicted"/>
<evidence type="ECO:0000256" key="1">
    <source>
        <dbReference type="SAM" id="MobiDB-lite"/>
    </source>
</evidence>